<accession>B8IIU2</accession>
<evidence type="ECO:0000313" key="2">
    <source>
        <dbReference type="EMBL" id="ACL61737.1"/>
    </source>
</evidence>
<gene>
    <name evidence="2" type="ordered locus">Mnod_6995</name>
</gene>
<dbReference type="AlphaFoldDB" id="B8IIU2"/>
<feature type="domain" description="Methyltransferase" evidence="1">
    <location>
        <begin position="53"/>
        <end position="144"/>
    </location>
</feature>
<dbReference type="InterPro" id="IPR029063">
    <property type="entry name" value="SAM-dependent_MTases_sf"/>
</dbReference>
<reference evidence="2 3" key="1">
    <citation type="submission" date="2009-01" db="EMBL/GenBank/DDBJ databases">
        <title>Complete sequence of chromosome of Methylobacterium nodulans ORS 2060.</title>
        <authorList>
            <consortium name="US DOE Joint Genome Institute"/>
            <person name="Lucas S."/>
            <person name="Copeland A."/>
            <person name="Lapidus A."/>
            <person name="Glavina del Rio T."/>
            <person name="Dalin E."/>
            <person name="Tice H."/>
            <person name="Bruce D."/>
            <person name="Goodwin L."/>
            <person name="Pitluck S."/>
            <person name="Sims D."/>
            <person name="Brettin T."/>
            <person name="Detter J.C."/>
            <person name="Han C."/>
            <person name="Larimer F."/>
            <person name="Land M."/>
            <person name="Hauser L."/>
            <person name="Kyrpides N."/>
            <person name="Ivanova N."/>
            <person name="Marx C.J."/>
            <person name="Richardson P."/>
        </authorList>
    </citation>
    <scope>NUCLEOTIDE SEQUENCE [LARGE SCALE GENOMIC DNA]</scope>
    <source>
        <strain evidence="3">LMG 21967 / CNCM I-2342 / ORS 2060</strain>
    </source>
</reference>
<dbReference type="InterPro" id="IPR041698">
    <property type="entry name" value="Methyltransf_25"/>
</dbReference>
<dbReference type="EMBL" id="CP001349">
    <property type="protein sequence ID" value="ACL61737.1"/>
    <property type="molecule type" value="Genomic_DNA"/>
</dbReference>
<dbReference type="HOGENOM" id="CLU_078475_1_0_5"/>
<dbReference type="GO" id="GO:0008168">
    <property type="term" value="F:methyltransferase activity"/>
    <property type="evidence" value="ECO:0007669"/>
    <property type="project" value="UniProtKB-KW"/>
</dbReference>
<dbReference type="CDD" id="cd02440">
    <property type="entry name" value="AdoMet_MTases"/>
    <property type="match status" value="1"/>
</dbReference>
<proteinExistence type="predicted"/>
<dbReference type="Gene3D" id="3.40.50.150">
    <property type="entry name" value="Vaccinia Virus protein VP39"/>
    <property type="match status" value="1"/>
</dbReference>
<dbReference type="Pfam" id="PF13649">
    <property type="entry name" value="Methyltransf_25"/>
    <property type="match status" value="1"/>
</dbReference>
<dbReference type="OrthoDB" id="9765084at2"/>
<keyword evidence="2" id="KW-0489">Methyltransferase</keyword>
<dbReference type="KEGG" id="mno:Mnod_6995"/>
<protein>
    <submittedName>
        <fullName evidence="2">Methyltransferase type 11</fullName>
    </submittedName>
</protein>
<dbReference type="eggNOG" id="COG2226">
    <property type="taxonomic scope" value="Bacteria"/>
</dbReference>
<evidence type="ECO:0000313" key="3">
    <source>
        <dbReference type="Proteomes" id="UP000008207"/>
    </source>
</evidence>
<dbReference type="STRING" id="460265.Mnod_6995"/>
<evidence type="ECO:0000259" key="1">
    <source>
        <dbReference type="Pfam" id="PF13649"/>
    </source>
</evidence>
<dbReference type="Proteomes" id="UP000008207">
    <property type="component" value="Chromosome"/>
</dbReference>
<keyword evidence="2" id="KW-0808">Transferase</keyword>
<sequence length="224" mass="24684">MQKMHIPDNWTFQRPEIAAAFDAHVREQLPWYELATGIVVHFARHFIADGSVVIDLGASTGNIGRALAPTLRARRANLIAVDNSPAMLEAYAAPGVVEIGEAESYDFAARRPDLIICFLSLMFVRPAERLGVINRMKAALRPAGALIVFDKREPIGGEVGQIMYRLTLAAKYEAGAKPDEVIAKELSLAGVQRPMHAQEMAGFTEIFRFGDFSGWIFAAAKVWE</sequence>
<organism evidence="2 3">
    <name type="scientific">Methylobacterium nodulans (strain LMG 21967 / CNCM I-2342 / ORS 2060)</name>
    <dbReference type="NCBI Taxonomy" id="460265"/>
    <lineage>
        <taxon>Bacteria</taxon>
        <taxon>Pseudomonadati</taxon>
        <taxon>Pseudomonadota</taxon>
        <taxon>Alphaproteobacteria</taxon>
        <taxon>Hyphomicrobiales</taxon>
        <taxon>Methylobacteriaceae</taxon>
        <taxon>Methylobacterium</taxon>
    </lineage>
</organism>
<keyword evidence="3" id="KW-1185">Reference proteome</keyword>
<name>B8IIU2_METNO</name>
<dbReference type="SUPFAM" id="SSF53335">
    <property type="entry name" value="S-adenosyl-L-methionine-dependent methyltransferases"/>
    <property type="match status" value="1"/>
</dbReference>
<dbReference type="GO" id="GO:0032259">
    <property type="term" value="P:methylation"/>
    <property type="evidence" value="ECO:0007669"/>
    <property type="project" value="UniProtKB-KW"/>
</dbReference>